<organism evidence="1 2">
    <name type="scientific">Larimichthys crocea</name>
    <name type="common">Large yellow croaker</name>
    <name type="synonym">Pseudosciaena crocea</name>
    <dbReference type="NCBI Taxonomy" id="215358"/>
    <lineage>
        <taxon>Eukaryota</taxon>
        <taxon>Metazoa</taxon>
        <taxon>Chordata</taxon>
        <taxon>Craniata</taxon>
        <taxon>Vertebrata</taxon>
        <taxon>Euteleostomi</taxon>
        <taxon>Actinopterygii</taxon>
        <taxon>Neopterygii</taxon>
        <taxon>Teleostei</taxon>
        <taxon>Neoteleostei</taxon>
        <taxon>Acanthomorphata</taxon>
        <taxon>Eupercaria</taxon>
        <taxon>Sciaenidae</taxon>
        <taxon>Larimichthys</taxon>
    </lineage>
</organism>
<sequence>EVFLKTERSQREEPQRGFQPLTHPTSQPTTTNIFRTRPCLGHFPREELKIVGLVDHSTCL</sequence>
<feature type="non-terminal residue" evidence="1">
    <location>
        <position position="60"/>
    </location>
</feature>
<accession>A0ACD3QTA6</accession>
<feature type="non-terminal residue" evidence="1">
    <location>
        <position position="1"/>
    </location>
</feature>
<reference evidence="1" key="1">
    <citation type="submission" date="2018-11" db="EMBL/GenBank/DDBJ databases">
        <title>The sequence and de novo assembly of Larimichthys crocea genome using PacBio and Hi-C technologies.</title>
        <authorList>
            <person name="Xu P."/>
            <person name="Chen B."/>
            <person name="Zhou Z."/>
            <person name="Ke Q."/>
            <person name="Wu Y."/>
            <person name="Bai H."/>
            <person name="Pu F."/>
        </authorList>
    </citation>
    <scope>NUCLEOTIDE SEQUENCE</scope>
    <source>
        <tissue evidence="1">Muscle</tissue>
    </source>
</reference>
<keyword evidence="2" id="KW-1185">Reference proteome</keyword>
<gene>
    <name evidence="1" type="ORF">E3U43_019333</name>
</gene>
<comment type="caution">
    <text evidence="1">The sequence shown here is derived from an EMBL/GenBank/DDBJ whole genome shotgun (WGS) entry which is preliminary data.</text>
</comment>
<dbReference type="Proteomes" id="UP000793456">
    <property type="component" value="Chromosome XIV"/>
</dbReference>
<evidence type="ECO:0000313" key="1">
    <source>
        <dbReference type="EMBL" id="TMS10340.1"/>
    </source>
</evidence>
<proteinExistence type="predicted"/>
<evidence type="ECO:0000313" key="2">
    <source>
        <dbReference type="Proteomes" id="UP000793456"/>
    </source>
</evidence>
<dbReference type="EMBL" id="CM011687">
    <property type="protein sequence ID" value="TMS10340.1"/>
    <property type="molecule type" value="Genomic_DNA"/>
</dbReference>
<protein>
    <submittedName>
        <fullName evidence="1">Uncharacterized protein</fullName>
    </submittedName>
</protein>
<name>A0ACD3QTA6_LARCR</name>